<accession>A0ABZ3J7Q9</accession>
<keyword evidence="2" id="KW-1003">Cell membrane</keyword>
<gene>
    <name evidence="7" type="primary">lpxL_2</name>
    <name evidence="7" type="ORF">SPACI_043140</name>
</gene>
<proteinExistence type="predicted"/>
<keyword evidence="8" id="KW-1185">Reference proteome</keyword>
<dbReference type="RefSeq" id="WP_093793138.1">
    <property type="nucleotide sequence ID" value="NZ_CP155571.1"/>
</dbReference>
<name>A0ABZ3J7Q9_SPOA4</name>
<evidence type="ECO:0000256" key="2">
    <source>
        <dbReference type="ARBA" id="ARBA00022475"/>
    </source>
</evidence>
<dbReference type="Proteomes" id="UP000216052">
    <property type="component" value="Chromosome"/>
</dbReference>
<keyword evidence="6 7" id="KW-0012">Acyltransferase</keyword>
<evidence type="ECO:0000256" key="5">
    <source>
        <dbReference type="ARBA" id="ARBA00023136"/>
    </source>
</evidence>
<protein>
    <submittedName>
        <fullName evidence="7">Lipid A biosynthesis lauroyltransferase</fullName>
        <ecNumber evidence="7">2.3.1.241</ecNumber>
    </submittedName>
</protein>
<reference evidence="7" key="1">
    <citation type="submission" date="2024-05" db="EMBL/GenBank/DDBJ databases">
        <title>Isolation and characterization of Sporomusa carbonis sp. nov., a carboxydotrophic hydrogenogen in the genus of Sporomusa isolated from a charcoal burning pile.</title>
        <authorList>
            <person name="Boeer T."/>
            <person name="Rosenbaum F."/>
            <person name="Eysell L."/>
            <person name="Mueller V."/>
            <person name="Daniel R."/>
            <person name="Poehlein A."/>
        </authorList>
    </citation>
    <scope>NUCLEOTIDE SEQUENCE [LARGE SCALE GENOMIC DNA]</scope>
    <source>
        <strain evidence="7">DSM 3132</strain>
    </source>
</reference>
<dbReference type="Pfam" id="PF03279">
    <property type="entry name" value="Lip_A_acyltrans"/>
    <property type="match status" value="1"/>
</dbReference>
<comment type="subcellular location">
    <subcellularLocation>
        <location evidence="1">Cell inner membrane</location>
    </subcellularLocation>
</comment>
<organism evidence="7 8">
    <name type="scientific">Sporomusa acidovorans (strain ATCC 49682 / DSM 3132 / Mol)</name>
    <dbReference type="NCBI Taxonomy" id="1123286"/>
    <lineage>
        <taxon>Bacteria</taxon>
        <taxon>Bacillati</taxon>
        <taxon>Bacillota</taxon>
        <taxon>Negativicutes</taxon>
        <taxon>Selenomonadales</taxon>
        <taxon>Sporomusaceae</taxon>
        <taxon>Sporomusa</taxon>
    </lineage>
</organism>
<evidence type="ECO:0000313" key="7">
    <source>
        <dbReference type="EMBL" id="XFO74205.1"/>
    </source>
</evidence>
<dbReference type="PANTHER" id="PTHR30606:SF9">
    <property type="entry name" value="LIPID A BIOSYNTHESIS LAUROYLTRANSFERASE"/>
    <property type="match status" value="1"/>
</dbReference>
<evidence type="ECO:0000256" key="6">
    <source>
        <dbReference type="ARBA" id="ARBA00023315"/>
    </source>
</evidence>
<dbReference type="PIRSF" id="PIRSF026649">
    <property type="entry name" value="MsbB"/>
    <property type="match status" value="1"/>
</dbReference>
<keyword evidence="4 7" id="KW-0808">Transferase</keyword>
<dbReference type="PANTHER" id="PTHR30606">
    <property type="entry name" value="LIPID A BIOSYNTHESIS LAUROYL ACYLTRANSFERASE"/>
    <property type="match status" value="1"/>
</dbReference>
<dbReference type="CDD" id="cd07984">
    <property type="entry name" value="LPLAT_LABLAT-like"/>
    <property type="match status" value="1"/>
</dbReference>
<sequence length="290" mass="32460">MLYYLVKALSRLVCRLPLTIRHTIGIVIGRICWPLVPAKRRQMAVENISCSLGVSYEQAAAIAKASGVRFGPMFMEVLHMPRLKRENIHEYVALTGGEHLEAALRMGRGAVLATAHSGNWELLGAALAMHGFPLVAVVQRQTNAAMDAFINEYRTKAGMHVTYKQGVREMVKLLAAGKIIGLLMDQDNHRDGVFVEFFGRLASTPQGAAALARLNNAPIVPAFITENPDGTHTAILHPPVMVTKTADRTEDIRKTTQYLTHIIEQHIRQHPREWFWLHNRWKTPPPKTKD</sequence>
<evidence type="ECO:0000313" key="8">
    <source>
        <dbReference type="Proteomes" id="UP000216052"/>
    </source>
</evidence>
<evidence type="ECO:0000256" key="1">
    <source>
        <dbReference type="ARBA" id="ARBA00004533"/>
    </source>
</evidence>
<keyword evidence="5" id="KW-0472">Membrane</keyword>
<keyword evidence="3" id="KW-0997">Cell inner membrane</keyword>
<dbReference type="InterPro" id="IPR004960">
    <property type="entry name" value="LipA_acyltrans"/>
</dbReference>
<dbReference type="EMBL" id="CP155571">
    <property type="protein sequence ID" value="XFO74205.1"/>
    <property type="molecule type" value="Genomic_DNA"/>
</dbReference>
<dbReference type="GO" id="GO:0008913">
    <property type="term" value="F:Kdo2-lipid IVA acyltransferase activity"/>
    <property type="evidence" value="ECO:0007669"/>
    <property type="project" value="UniProtKB-EC"/>
</dbReference>
<evidence type="ECO:0000256" key="4">
    <source>
        <dbReference type="ARBA" id="ARBA00022679"/>
    </source>
</evidence>
<evidence type="ECO:0000256" key="3">
    <source>
        <dbReference type="ARBA" id="ARBA00022519"/>
    </source>
</evidence>
<dbReference type="EC" id="2.3.1.241" evidence="7"/>